<name>V5SCL9_9HYPH</name>
<dbReference type="NCBIfam" id="NF005079">
    <property type="entry name" value="PRK06508.1"/>
    <property type="match status" value="1"/>
</dbReference>
<dbReference type="PATRIC" id="fig|1029756.8.peg.1533"/>
<dbReference type="AlphaFoldDB" id="V5SCL9"/>
<sequence length="93" mass="10223">MASTFDTVAGIIAETSDVPLDQITPQSHVMKDLEVDSLSFLDITFEIDQKFGIKLPVEDWMGRVNEGKDSGDEYFVIGNLCAQIDALRTAVAQ</sequence>
<dbReference type="Gene3D" id="1.10.1200.10">
    <property type="entry name" value="ACP-like"/>
    <property type="match status" value="1"/>
</dbReference>
<gene>
    <name evidence="2" type="ORF">W911_07320</name>
</gene>
<dbReference type="HOGENOM" id="CLU_2234373_0_0_5"/>
<dbReference type="Proteomes" id="UP000018542">
    <property type="component" value="Chromosome"/>
</dbReference>
<evidence type="ECO:0000313" key="2">
    <source>
        <dbReference type="EMBL" id="AHB48232.1"/>
    </source>
</evidence>
<dbReference type="EMBL" id="CP006912">
    <property type="protein sequence ID" value="AHB48232.1"/>
    <property type="molecule type" value="Genomic_DNA"/>
</dbReference>
<dbReference type="SUPFAM" id="SSF47336">
    <property type="entry name" value="ACP-like"/>
    <property type="match status" value="1"/>
</dbReference>
<keyword evidence="3" id="KW-1185">Reference proteome</keyword>
<dbReference type="STRING" id="1029756.W911_07320"/>
<dbReference type="RefSeq" id="WP_023786852.1">
    <property type="nucleotide sequence ID" value="NC_022997.1"/>
</dbReference>
<dbReference type="Pfam" id="PF00550">
    <property type="entry name" value="PP-binding"/>
    <property type="match status" value="1"/>
</dbReference>
<dbReference type="PROSITE" id="PS50075">
    <property type="entry name" value="CARRIER"/>
    <property type="match status" value="1"/>
</dbReference>
<dbReference type="InterPro" id="IPR009081">
    <property type="entry name" value="PP-bd_ACP"/>
</dbReference>
<evidence type="ECO:0000313" key="3">
    <source>
        <dbReference type="Proteomes" id="UP000018542"/>
    </source>
</evidence>
<proteinExistence type="predicted"/>
<evidence type="ECO:0000259" key="1">
    <source>
        <dbReference type="PROSITE" id="PS50075"/>
    </source>
</evidence>
<reference evidence="2 3" key="1">
    <citation type="journal article" date="2014" name="Genome Announc.">
        <title>Complete Genome Sequence of Hyphomicrobium nitrativorans Strain NL23, a Denitrifying Bacterium Isolated from Biofilm of a Methanol-Fed Denitrification System Treating Seawater at the Montreal Biodome.</title>
        <authorList>
            <person name="Martineau C."/>
            <person name="Villeneuve C."/>
            <person name="Mauffrey F."/>
            <person name="Villemur R."/>
        </authorList>
    </citation>
    <scope>NUCLEOTIDE SEQUENCE [LARGE SCALE GENOMIC DNA]</scope>
    <source>
        <strain evidence="2">NL23</strain>
    </source>
</reference>
<dbReference type="KEGG" id="hni:W911_07320"/>
<feature type="domain" description="Carrier" evidence="1">
    <location>
        <begin position="2"/>
        <end position="88"/>
    </location>
</feature>
<protein>
    <submittedName>
        <fullName evidence="2">Acyl carrier protein</fullName>
    </submittedName>
</protein>
<organism evidence="2 3">
    <name type="scientific">Hyphomicrobium nitrativorans NL23</name>
    <dbReference type="NCBI Taxonomy" id="1029756"/>
    <lineage>
        <taxon>Bacteria</taxon>
        <taxon>Pseudomonadati</taxon>
        <taxon>Pseudomonadota</taxon>
        <taxon>Alphaproteobacteria</taxon>
        <taxon>Hyphomicrobiales</taxon>
        <taxon>Hyphomicrobiaceae</taxon>
        <taxon>Hyphomicrobium</taxon>
    </lineage>
</organism>
<dbReference type="InterPro" id="IPR036736">
    <property type="entry name" value="ACP-like_sf"/>
</dbReference>
<accession>V5SCL9</accession>
<dbReference type="OrthoDB" id="9809025at2"/>